<feature type="region of interest" description="Disordered" evidence="1">
    <location>
        <begin position="1257"/>
        <end position="1276"/>
    </location>
</feature>
<feature type="signal peptide" evidence="2">
    <location>
        <begin position="1"/>
        <end position="17"/>
    </location>
</feature>
<dbReference type="GO" id="GO:0016592">
    <property type="term" value="C:mediator complex"/>
    <property type="evidence" value="ECO:0007669"/>
    <property type="project" value="TreeGrafter"/>
</dbReference>
<feature type="region of interest" description="Disordered" evidence="1">
    <location>
        <begin position="1385"/>
        <end position="1409"/>
    </location>
</feature>
<evidence type="ECO:0000256" key="2">
    <source>
        <dbReference type="SAM" id="SignalP"/>
    </source>
</evidence>
<dbReference type="InterPro" id="IPR013584">
    <property type="entry name" value="RAP"/>
</dbReference>
<feature type="compositionally biased region" description="Low complexity" evidence="1">
    <location>
        <begin position="1087"/>
        <end position="1103"/>
    </location>
</feature>
<organism evidence="4 5">
    <name type="scientific">Eimeria acervulina</name>
    <name type="common">Coccidian parasite</name>
    <dbReference type="NCBI Taxonomy" id="5801"/>
    <lineage>
        <taxon>Eukaryota</taxon>
        <taxon>Sar</taxon>
        <taxon>Alveolata</taxon>
        <taxon>Apicomplexa</taxon>
        <taxon>Conoidasida</taxon>
        <taxon>Coccidia</taxon>
        <taxon>Eucoccidiorida</taxon>
        <taxon>Eimeriorina</taxon>
        <taxon>Eimeriidae</taxon>
        <taxon>Eimeria</taxon>
    </lineage>
</organism>
<keyword evidence="2" id="KW-0732">Signal</keyword>
<feature type="region of interest" description="Disordered" evidence="1">
    <location>
        <begin position="1070"/>
        <end position="1103"/>
    </location>
</feature>
<feature type="chain" id="PRO_5004670112" description="RAP domain-containing protein" evidence="2">
    <location>
        <begin position="18"/>
        <end position="1489"/>
    </location>
</feature>
<evidence type="ECO:0000259" key="3">
    <source>
        <dbReference type="PROSITE" id="PS51286"/>
    </source>
</evidence>
<dbReference type="OrthoDB" id="385235at2759"/>
<dbReference type="Proteomes" id="UP000018050">
    <property type="component" value="Unassembled WGS sequence"/>
</dbReference>
<name>U6GT27_EIMAC</name>
<evidence type="ECO:0000313" key="4">
    <source>
        <dbReference type="EMBL" id="CDI83330.1"/>
    </source>
</evidence>
<sequence length="1489" mass="159130">MGFFLLLPPLLLRRVFPPQHLSLAARLRCPGCCSSCSSSDSSSSSSSSSSKGFKAVLQHHNLLRDAVGVARTLTTSGAAISTAAAATATPTAETTAVPAARDQTAAESGGVAAPGIRKDAERDALTYLHSKLEDAWRLLLEASPAVQQQQQQQSLLPGSAAAVDAPVCAASAAASATAAAAAVAAGLGAGRSLLLHLKRRQQAASAAELLQQGTTSSHAFIISGSISNSNGSSGSSRCSGGGSIDAACSGKPRQLLQNCLQLLASILRNAPCYGGPAAADGGAAAAAAAAQTAAAHVEAARLAVLLLQCLLHAREEWQLPAVMLLQHIQAAADCIEAAATAQLHLQQQHQQQQQQQHQQPVEKQTHPVGWIYQQQIELAVLLKRFVRLLAALLNHTAIFLKQQQHQLPLQLPVLQQQGCRAQEKEELYRSRQRQRQWLLQQELSQAQQQLQHQRHREQLQDNVATAAKCEDRSVAAAAASPLKASAAASAALSSVRRFMETATCLVQQSLEQHQLQLHQQYHNQQQQQQQLHQGHNGQAAFKFSRPPVEEPQKFAAVANVGFLSPKTRSALPQAVAAAAGAAATAPETVAVAVAELRHLSPLLLWLLPSVLMLAQQMKCTELDGLWGVAFLLAQQQQQQQQQEQMQHFMQQLQLPELSLLLFAATRLCAMQSAQQQQQQQQLTAGKTTAAAAAAAAAGGACKLPLQRLASWCSLRAAALLSCDTSVQTHGEAGDAAHAPLAALQQQQHQQLQQQQQRQIPRQWLRPSCILLLGLTRLLQQEQLLLSGCLFNRSVQQALSGSQIWSSNNSSSNSNSSRTHAGNKLGRSSPNISELAAAGAAFLKALNSRLVAADWLQQQQQQHQQAFEAGAQVPAQPIVAAKPEAAAATTATAGAATAADDACKREKLFFSGRDFVHLLRCFVSVRFMSELLLQKALCFLGANPPVVRRKQRQQKQQQQQQAAAAAAAGGTVEGTPLLLSPQDAGLLLWALGTAAAAAVSPQQLQHRLQCNNSFLFKITPSSSGHVPTAAPAAAAVAAAAATAAAGLSPEEQHLLRIHLRRLAKQLLSSTSLEGPGSSAARRETFVPSSSSSSSSINSSISSSSDKCADSQAIANAVWGMTCCGLLQHRLLRTYCASSSYRCGFRCSSSSKEKRQLLQAALLLRLQRARAPQAAAFVALPLAAVQRRSGFSFAAAGRQSNVSSLLRNSNRKLVLQGRSRRQIHGDTGSDYKVTNSGVRPSLLQQQVLRQLEGLLQRTATPITGTTEQGATDRAAGKQTTASSAAAAAATAQISPATVRILHEYSVRGGLQLDIALLQQQQKHKQQQQQTAAVGRRCTRCLPVRIAVEVDGPSHFLLSMHTPQDLLNEYEHTPVQVPGRGFAATSNECSNSFSSSNSSSNSNHSRRSSSSNCNNNSVFVELRSDGGTALKHRLLQLLGYRVVQICFLEWQQLKGEEQQQQLLLRQPALQQLLQGLERPRRLSALSLYNVAK</sequence>
<dbReference type="PANTHER" id="PTHR46007:SF12">
    <property type="entry name" value="C2H2-TYPE DOMAIN-CONTAINING PROTEIN-RELATED"/>
    <property type="match status" value="1"/>
</dbReference>
<gene>
    <name evidence="4" type="ORF">EAH_00036030</name>
</gene>
<evidence type="ECO:0000313" key="5">
    <source>
        <dbReference type="Proteomes" id="UP000018050"/>
    </source>
</evidence>
<dbReference type="Pfam" id="PF08373">
    <property type="entry name" value="RAP"/>
    <property type="match status" value="1"/>
</dbReference>
<feature type="compositionally biased region" description="Low complexity" evidence="1">
    <location>
        <begin position="91"/>
        <end position="100"/>
    </location>
</feature>
<feature type="region of interest" description="Disordered" evidence="1">
    <location>
        <begin position="91"/>
        <end position="112"/>
    </location>
</feature>
<feature type="domain" description="RAP" evidence="3">
    <location>
        <begin position="1343"/>
        <end position="1462"/>
    </location>
</feature>
<dbReference type="VEuPathDB" id="ToxoDB:EAH_00036030"/>
<proteinExistence type="predicted"/>
<reference evidence="4" key="1">
    <citation type="submission" date="2013-10" db="EMBL/GenBank/DDBJ databases">
        <title>Genomic analysis of the causative agents of coccidiosis in chickens.</title>
        <authorList>
            <person name="Reid A.J."/>
            <person name="Blake D."/>
            <person name="Billington K."/>
            <person name="Browne H."/>
            <person name="Dunn M."/>
            <person name="Hung S."/>
            <person name="Kawahara F."/>
            <person name="Miranda-Saavedra D."/>
            <person name="Mourier T."/>
            <person name="Nagra H."/>
            <person name="Otto T.D."/>
            <person name="Rawlings N."/>
            <person name="Sanchez A."/>
            <person name="Sanders M."/>
            <person name="Subramaniam C."/>
            <person name="Tay Y."/>
            <person name="Dear P."/>
            <person name="Doerig C."/>
            <person name="Gruber A."/>
            <person name="Parkinson J."/>
            <person name="Shirley M."/>
            <person name="Wan K.L."/>
            <person name="Berriman M."/>
            <person name="Tomley F."/>
            <person name="Pain A."/>
        </authorList>
    </citation>
    <scope>NUCLEOTIDE SEQUENCE</scope>
    <source>
        <strain evidence="4">Houghton</strain>
    </source>
</reference>
<protein>
    <recommendedName>
        <fullName evidence="3">RAP domain-containing protein</fullName>
    </recommendedName>
</protein>
<feature type="region of interest" description="Disordered" evidence="1">
    <location>
        <begin position="803"/>
        <end position="827"/>
    </location>
</feature>
<accession>U6GT27</accession>
<dbReference type="GeneID" id="25271673"/>
<dbReference type="RefSeq" id="XP_013247536.1">
    <property type="nucleotide sequence ID" value="XM_013392082.1"/>
</dbReference>
<reference evidence="4" key="2">
    <citation type="submission" date="2013-10" db="EMBL/GenBank/DDBJ databases">
        <authorList>
            <person name="Aslett M."/>
        </authorList>
    </citation>
    <scope>NUCLEOTIDE SEQUENCE</scope>
    <source>
        <strain evidence="4">Houghton</strain>
    </source>
</reference>
<dbReference type="OMA" id="QICFLEW"/>
<dbReference type="InterPro" id="IPR051647">
    <property type="entry name" value="Mediator_comp_sub12"/>
</dbReference>
<dbReference type="EMBL" id="HG673397">
    <property type="protein sequence ID" value="CDI83330.1"/>
    <property type="molecule type" value="Genomic_DNA"/>
</dbReference>
<feature type="compositionally biased region" description="Polar residues" evidence="1">
    <location>
        <begin position="1257"/>
        <end position="1267"/>
    </location>
</feature>
<dbReference type="SMART" id="SM00952">
    <property type="entry name" value="RAP"/>
    <property type="match status" value="1"/>
</dbReference>
<dbReference type="PROSITE" id="PS51286">
    <property type="entry name" value="RAP"/>
    <property type="match status" value="1"/>
</dbReference>
<keyword evidence="5" id="KW-1185">Reference proteome</keyword>
<evidence type="ECO:0000256" key="1">
    <source>
        <dbReference type="SAM" id="MobiDB-lite"/>
    </source>
</evidence>
<dbReference type="GO" id="GO:0045944">
    <property type="term" value="P:positive regulation of transcription by RNA polymerase II"/>
    <property type="evidence" value="ECO:0007669"/>
    <property type="project" value="TreeGrafter"/>
</dbReference>
<feature type="compositionally biased region" description="Low complexity" evidence="1">
    <location>
        <begin position="805"/>
        <end position="816"/>
    </location>
</feature>
<dbReference type="GO" id="GO:0003713">
    <property type="term" value="F:transcription coactivator activity"/>
    <property type="evidence" value="ECO:0007669"/>
    <property type="project" value="TreeGrafter"/>
</dbReference>
<dbReference type="PANTHER" id="PTHR46007">
    <property type="entry name" value="MEDIATOR OF RNA POLYMERASE II TRANSCRIPTION SUBUNIT 12"/>
    <property type="match status" value="1"/>
</dbReference>